<dbReference type="Gene3D" id="2.160.20.10">
    <property type="entry name" value="Single-stranded right-handed beta-helix, Pectin lyase-like"/>
    <property type="match status" value="1"/>
</dbReference>
<dbReference type="SUPFAM" id="SSF51126">
    <property type="entry name" value="Pectin lyase-like"/>
    <property type="match status" value="1"/>
</dbReference>
<dbReference type="InterPro" id="IPR039448">
    <property type="entry name" value="Beta_helix"/>
</dbReference>
<dbReference type="AlphaFoldDB" id="A0A926N882"/>
<dbReference type="InterPro" id="IPR012334">
    <property type="entry name" value="Pectin_lyas_fold"/>
</dbReference>
<evidence type="ECO:0000313" key="3">
    <source>
        <dbReference type="Proteomes" id="UP000626844"/>
    </source>
</evidence>
<reference evidence="2" key="1">
    <citation type="submission" date="2020-09" db="EMBL/GenBank/DDBJ databases">
        <title>A novel bacterium of genus Bacillus, isolated from South China Sea.</title>
        <authorList>
            <person name="Huang H."/>
            <person name="Mo K."/>
            <person name="Hu Y."/>
        </authorList>
    </citation>
    <scope>NUCLEOTIDE SEQUENCE</scope>
    <source>
        <strain evidence="2">IB182487</strain>
    </source>
</reference>
<dbReference type="Pfam" id="PF13229">
    <property type="entry name" value="Beta_helix"/>
    <property type="match status" value="1"/>
</dbReference>
<dbReference type="RefSeq" id="WP_191155629.1">
    <property type="nucleotide sequence ID" value="NZ_JACXAI010000002.1"/>
</dbReference>
<sequence>MSELNKIQKAMIEQEFLDEIGDLSQLQTTDKSSLKNAINETVTQLAEREKSVTQFSTIQEAFDNAKNIYFPDGFYDIATTIEIKSPNTKVSFGSNVILRAVNGIKKIFNNTNMGEFVFDGKGAKFDLNETADYVISVNASVVVQDINISNVYGFNRSDTTNKWESAIEIRKCKDVVLDNIKIVDYANLNVTPGEESYGLGIFFSQSVKVTKLNIQNAFIGVLIQDSPDVQIESFSLTDIKDNGVYVLGNSPDVKITKGVITNAEEGVVTYSDRTIVDNVTFISNTNKGITLRKTNYSKFSKCIFINCKTAIGDDGTYESSYIDIEGNTIIDCTEYSIYLRKLTHSRIANNDVTSSVATLDIIRLTGSTLSDNVGNIVSNNRFNDANKTSSSCVTFTGGEGSLRSQIKGNTFVKANVAVKLFRPSGTGCINNFVIDNIYQDVTTNYANSGGLTNTFREIA</sequence>
<organism evidence="2 3">
    <name type="scientific">Metabacillus arenae</name>
    <dbReference type="NCBI Taxonomy" id="2771434"/>
    <lineage>
        <taxon>Bacteria</taxon>
        <taxon>Bacillati</taxon>
        <taxon>Bacillota</taxon>
        <taxon>Bacilli</taxon>
        <taxon>Bacillales</taxon>
        <taxon>Bacillaceae</taxon>
        <taxon>Metabacillus</taxon>
    </lineage>
</organism>
<keyword evidence="3" id="KW-1185">Reference proteome</keyword>
<name>A0A926N882_9BACI</name>
<feature type="domain" description="Right handed beta helix" evidence="1">
    <location>
        <begin position="200"/>
        <end position="310"/>
    </location>
</feature>
<accession>A0A926N882</accession>
<dbReference type="InterPro" id="IPR011050">
    <property type="entry name" value="Pectin_lyase_fold/virulence"/>
</dbReference>
<gene>
    <name evidence="2" type="ORF">IC621_03165</name>
</gene>
<dbReference type="InterPro" id="IPR006626">
    <property type="entry name" value="PbH1"/>
</dbReference>
<dbReference type="SMART" id="SM00710">
    <property type="entry name" value="PbH1"/>
    <property type="match status" value="8"/>
</dbReference>
<evidence type="ECO:0000313" key="2">
    <source>
        <dbReference type="EMBL" id="MBD1379222.1"/>
    </source>
</evidence>
<evidence type="ECO:0000259" key="1">
    <source>
        <dbReference type="Pfam" id="PF13229"/>
    </source>
</evidence>
<dbReference type="Proteomes" id="UP000626844">
    <property type="component" value="Unassembled WGS sequence"/>
</dbReference>
<comment type="caution">
    <text evidence="2">The sequence shown here is derived from an EMBL/GenBank/DDBJ whole genome shotgun (WGS) entry which is preliminary data.</text>
</comment>
<proteinExistence type="predicted"/>
<dbReference type="EMBL" id="JACXAI010000002">
    <property type="protein sequence ID" value="MBD1379222.1"/>
    <property type="molecule type" value="Genomic_DNA"/>
</dbReference>
<protein>
    <submittedName>
        <fullName evidence="2">Right-handed parallel beta-helix repeat-containing protein</fullName>
    </submittedName>
</protein>